<comment type="caution">
    <text evidence="1">The sequence shown here is derived from an EMBL/GenBank/DDBJ whole genome shotgun (WGS) entry which is preliminary data.</text>
</comment>
<dbReference type="EMBL" id="BQKV01000098">
    <property type="protein sequence ID" value="GJN65504.1"/>
    <property type="molecule type" value="Genomic_DNA"/>
</dbReference>
<name>A0AA37MZ04_9FIRM</name>
<dbReference type="RefSeq" id="WP_238317720.1">
    <property type="nucleotide sequence ID" value="NZ_BQKV01000098.1"/>
</dbReference>
<evidence type="ECO:0008006" key="3">
    <source>
        <dbReference type="Google" id="ProtNLM"/>
    </source>
</evidence>
<dbReference type="AlphaFoldDB" id="A0AA37MZ04"/>
<dbReference type="Proteomes" id="UP001055185">
    <property type="component" value="Unassembled WGS sequence"/>
</dbReference>
<gene>
    <name evidence="1" type="ORF">JCM17207_21290</name>
</gene>
<accession>A0AA37MZ04</accession>
<keyword evidence="2" id="KW-1185">Reference proteome</keyword>
<reference evidence="1" key="1">
    <citation type="journal article" date="2022" name="Int. J. Syst. Evol. Microbiol.">
        <title>Genome-based, phenotypic and chemotaxonomic classification of Faecalibacterium strains: proposal of three novel species Faecalibacterium duncaniae sp. nov., Faecalibacterium hattorii sp. nov. and Faecalibacterium gallinarum sp. nov. .</title>
        <authorList>
            <person name="Sakamoto M."/>
            <person name="Sakurai N."/>
            <person name="Tanno H."/>
            <person name="Iino T."/>
            <person name="Ohkuma M."/>
            <person name="Endo A."/>
        </authorList>
    </citation>
    <scope>NUCLEOTIDE SEQUENCE</scope>
    <source>
        <strain evidence="1">JCM 17207</strain>
    </source>
</reference>
<protein>
    <recommendedName>
        <fullName evidence="3">DUF4177 domain-containing protein</fullName>
    </recommendedName>
</protein>
<organism evidence="1 2">
    <name type="scientific">Faecalibacterium gallinarum</name>
    <dbReference type="NCBI Taxonomy" id="2903556"/>
    <lineage>
        <taxon>Bacteria</taxon>
        <taxon>Bacillati</taxon>
        <taxon>Bacillota</taxon>
        <taxon>Clostridia</taxon>
        <taxon>Eubacteriales</taxon>
        <taxon>Oscillospiraceae</taxon>
        <taxon>Faecalibacterium</taxon>
    </lineage>
</organism>
<evidence type="ECO:0000313" key="2">
    <source>
        <dbReference type="Proteomes" id="UP001055185"/>
    </source>
</evidence>
<sequence>MKKVDFVQIKAELCGYGLGQGTRYCFDGVEELIRQRLESGWEYDGYVPLTTRGTGAIETISLIFRKELED</sequence>
<proteinExistence type="predicted"/>
<evidence type="ECO:0000313" key="1">
    <source>
        <dbReference type="EMBL" id="GJN65504.1"/>
    </source>
</evidence>